<keyword evidence="1" id="KW-0695">RNA-directed DNA polymerase</keyword>
<reference evidence="1" key="1">
    <citation type="submission" date="2020-09" db="EMBL/GenBank/DDBJ databases">
        <title>Genome-Enabled Discovery of Anthraquinone Biosynthesis in Senna tora.</title>
        <authorList>
            <person name="Kang S.-H."/>
            <person name="Pandey R.P."/>
            <person name="Lee C.-M."/>
            <person name="Sim J.-S."/>
            <person name="Jeong J.-T."/>
            <person name="Choi B.-S."/>
            <person name="Jung M."/>
            <person name="Ginzburg D."/>
            <person name="Zhao K."/>
            <person name="Won S.Y."/>
            <person name="Oh T.-J."/>
            <person name="Yu Y."/>
            <person name="Kim N.-H."/>
            <person name="Lee O.R."/>
            <person name="Lee T.-H."/>
            <person name="Bashyal P."/>
            <person name="Kim T.-S."/>
            <person name="Lee W.-H."/>
            <person name="Kawkins C."/>
            <person name="Kim C.-K."/>
            <person name="Kim J.S."/>
            <person name="Ahn B.O."/>
            <person name="Rhee S.Y."/>
            <person name="Sohng J.K."/>
        </authorList>
    </citation>
    <scope>NUCLEOTIDE SEQUENCE</scope>
    <source>
        <tissue evidence="1">Leaf</tissue>
    </source>
</reference>
<keyword evidence="1" id="KW-0548">Nucleotidyltransferase</keyword>
<keyword evidence="2" id="KW-1185">Reference proteome</keyword>
<dbReference type="OrthoDB" id="1748983at2759"/>
<gene>
    <name evidence="1" type="ORF">G2W53_014208</name>
</gene>
<evidence type="ECO:0000313" key="2">
    <source>
        <dbReference type="Proteomes" id="UP000634136"/>
    </source>
</evidence>
<dbReference type="AlphaFoldDB" id="A0A834WT41"/>
<proteinExistence type="predicted"/>
<keyword evidence="1" id="KW-0808">Transferase</keyword>
<sequence length="272" mass="30751">MKLVHVAGKKAMYVTLEGWSNENVELKGIVEDLVGRLKKCSVALTKWSKGNGIGIKPHYVWFIKCRGKQQVGFLYVGKLSSLFNHREREDGGGEHDGKCQVCPQLFYDIPILTSFQVVLAASTQGATLVDDCYMESEVGDNDVVQRRKNNVLRLKSETGRCSWDFDEALSDVKPVISKEENDALIGPVTQQEGLLPKFISKSQKAFMAGGLIQDNVIIPHKVLHYLKNKKRGEKFKVAIKMDMKNAYEGEWDILEVVLRKLGFCNQWVNRIM</sequence>
<dbReference type="Proteomes" id="UP000634136">
    <property type="component" value="Unassembled WGS sequence"/>
</dbReference>
<accession>A0A834WT41</accession>
<name>A0A834WT41_9FABA</name>
<organism evidence="1 2">
    <name type="scientific">Senna tora</name>
    <dbReference type="NCBI Taxonomy" id="362788"/>
    <lineage>
        <taxon>Eukaryota</taxon>
        <taxon>Viridiplantae</taxon>
        <taxon>Streptophyta</taxon>
        <taxon>Embryophyta</taxon>
        <taxon>Tracheophyta</taxon>
        <taxon>Spermatophyta</taxon>
        <taxon>Magnoliopsida</taxon>
        <taxon>eudicotyledons</taxon>
        <taxon>Gunneridae</taxon>
        <taxon>Pentapetalae</taxon>
        <taxon>rosids</taxon>
        <taxon>fabids</taxon>
        <taxon>Fabales</taxon>
        <taxon>Fabaceae</taxon>
        <taxon>Caesalpinioideae</taxon>
        <taxon>Cassia clade</taxon>
        <taxon>Senna</taxon>
    </lineage>
</organism>
<protein>
    <submittedName>
        <fullName evidence="1">Putative RNA-directed DNA polymerase</fullName>
    </submittedName>
</protein>
<dbReference type="GO" id="GO:0003964">
    <property type="term" value="F:RNA-directed DNA polymerase activity"/>
    <property type="evidence" value="ECO:0007669"/>
    <property type="project" value="UniProtKB-KW"/>
</dbReference>
<evidence type="ECO:0000313" key="1">
    <source>
        <dbReference type="EMBL" id="KAF7831875.1"/>
    </source>
</evidence>
<comment type="caution">
    <text evidence="1">The sequence shown here is derived from an EMBL/GenBank/DDBJ whole genome shotgun (WGS) entry which is preliminary data.</text>
</comment>
<dbReference type="EMBL" id="JAAIUW010000005">
    <property type="protein sequence ID" value="KAF7831875.1"/>
    <property type="molecule type" value="Genomic_DNA"/>
</dbReference>